<dbReference type="STRING" id="416591.Tlet_1414"/>
<keyword evidence="5" id="KW-1185">Reference proteome</keyword>
<accession>A8F736</accession>
<reference evidence="4 5" key="2">
    <citation type="journal article" date="2009" name="Proc. Natl. Acad. Sci. U.S.A.">
        <title>On the chimeric nature, thermophilic origin, and phylogenetic placement of the Thermotogales.</title>
        <authorList>
            <person name="Zhaxybayeva O."/>
            <person name="Swithers K.S."/>
            <person name="Lapierre P."/>
            <person name="Fournier G.P."/>
            <person name="Bickhart D.M."/>
            <person name="DeBoy R.T."/>
            <person name="Nelson K.E."/>
            <person name="Nesbo C.L."/>
            <person name="Doolittle W.F."/>
            <person name="Gogarten J.P."/>
            <person name="Noll K.M."/>
        </authorList>
    </citation>
    <scope>NUCLEOTIDE SEQUENCE [LARGE SCALE GENOMIC DNA]</scope>
    <source>
        <strain evidence="5">ATCC BAA-301 / DSM 14385 / NBRC 107922 / TMO</strain>
    </source>
</reference>
<organism evidence="4 5">
    <name type="scientific">Pseudothermotoga lettingae (strain ATCC BAA-301 / DSM 14385 / NBRC 107922 / TMO)</name>
    <name type="common">Thermotoga lettingae</name>
    <dbReference type="NCBI Taxonomy" id="416591"/>
    <lineage>
        <taxon>Bacteria</taxon>
        <taxon>Thermotogati</taxon>
        <taxon>Thermotogota</taxon>
        <taxon>Thermotogae</taxon>
        <taxon>Thermotogales</taxon>
        <taxon>Thermotogaceae</taxon>
        <taxon>Pseudothermotoga</taxon>
    </lineage>
</organism>
<dbReference type="SUPFAM" id="SSF53335">
    <property type="entry name" value="S-adenosyl-L-methionine-dependent methyltransferases"/>
    <property type="match status" value="1"/>
</dbReference>
<evidence type="ECO:0000313" key="4">
    <source>
        <dbReference type="EMBL" id="ABV33970.1"/>
    </source>
</evidence>
<dbReference type="Gene3D" id="3.40.50.150">
    <property type="entry name" value="Vaccinia Virus protein VP39"/>
    <property type="match status" value="1"/>
</dbReference>
<dbReference type="HOGENOM" id="CLU_018398_7_1_0"/>
<dbReference type="Pfam" id="PF05175">
    <property type="entry name" value="MTS"/>
    <property type="match status" value="1"/>
</dbReference>
<dbReference type="GO" id="GO:0008757">
    <property type="term" value="F:S-adenosylmethionine-dependent methyltransferase activity"/>
    <property type="evidence" value="ECO:0007669"/>
    <property type="project" value="InterPro"/>
</dbReference>
<name>A8F736_PSELT</name>
<dbReference type="Proteomes" id="UP000002016">
    <property type="component" value="Chromosome"/>
</dbReference>
<keyword evidence="2 4" id="KW-0808">Transferase</keyword>
<evidence type="ECO:0000256" key="1">
    <source>
        <dbReference type="ARBA" id="ARBA00022603"/>
    </source>
</evidence>
<protein>
    <submittedName>
        <fullName evidence="4">Methyltransferase small</fullName>
    </submittedName>
</protein>
<dbReference type="KEGG" id="tle:Tlet_1414"/>
<dbReference type="eggNOG" id="COG2813">
    <property type="taxonomic scope" value="Bacteria"/>
</dbReference>
<dbReference type="InterPro" id="IPR046977">
    <property type="entry name" value="RsmC/RlmG"/>
</dbReference>
<dbReference type="AlphaFoldDB" id="A8F736"/>
<dbReference type="PANTHER" id="PTHR47816">
    <property type="entry name" value="RIBOSOMAL RNA SMALL SUBUNIT METHYLTRANSFERASE C"/>
    <property type="match status" value="1"/>
</dbReference>
<dbReference type="PANTHER" id="PTHR47816:SF4">
    <property type="entry name" value="RIBOSOMAL RNA SMALL SUBUNIT METHYLTRANSFERASE C"/>
    <property type="match status" value="1"/>
</dbReference>
<feature type="domain" description="Methyltransferase small" evidence="3">
    <location>
        <begin position="38"/>
        <end position="203"/>
    </location>
</feature>
<dbReference type="EMBL" id="CP000812">
    <property type="protein sequence ID" value="ABV33970.1"/>
    <property type="molecule type" value="Genomic_DNA"/>
</dbReference>
<evidence type="ECO:0000313" key="5">
    <source>
        <dbReference type="Proteomes" id="UP000002016"/>
    </source>
</evidence>
<dbReference type="CDD" id="cd02440">
    <property type="entry name" value="AdoMet_MTases"/>
    <property type="match status" value="1"/>
</dbReference>
<dbReference type="InterPro" id="IPR029063">
    <property type="entry name" value="SAM-dependent_MTases_sf"/>
</dbReference>
<dbReference type="InterPro" id="IPR007848">
    <property type="entry name" value="Small_mtfrase_dom"/>
</dbReference>
<evidence type="ECO:0000256" key="2">
    <source>
        <dbReference type="ARBA" id="ARBA00022679"/>
    </source>
</evidence>
<gene>
    <name evidence="4" type="ordered locus">Tlet_1414</name>
</gene>
<dbReference type="GO" id="GO:0032259">
    <property type="term" value="P:methylation"/>
    <property type="evidence" value="ECO:0007669"/>
    <property type="project" value="UniProtKB-KW"/>
</dbReference>
<evidence type="ECO:0000259" key="3">
    <source>
        <dbReference type="Pfam" id="PF05175"/>
    </source>
</evidence>
<keyword evidence="1 4" id="KW-0489">Methyltransferase</keyword>
<sequence>MGPLRAPLIAMDHYYTRKPNSVLKIRTANLKLKNGRIYKFKTPSGVFSFGKVDKATKILVEHAIVHGKKVLDLGCGYGVVGIVVKGEYPDSEVYMSDVNERAVEFARINAKDNNVDVTIKCGSFYDPWQEEKFDVILLNPPMAAGKATVLRMIYESIKHLNEKGSLQVVAYHNKGGSYIKKAMQETFGNVEDICKEGGIRIYKSVRLKGA</sequence>
<proteinExistence type="predicted"/>
<reference evidence="4 5" key="1">
    <citation type="submission" date="2007-08" db="EMBL/GenBank/DDBJ databases">
        <title>Complete sequence of Thermotoga lettingae TMO.</title>
        <authorList>
            <consortium name="US DOE Joint Genome Institute"/>
            <person name="Copeland A."/>
            <person name="Lucas S."/>
            <person name="Lapidus A."/>
            <person name="Barry K."/>
            <person name="Glavina del Rio T."/>
            <person name="Dalin E."/>
            <person name="Tice H."/>
            <person name="Pitluck S."/>
            <person name="Foster B."/>
            <person name="Bruce D."/>
            <person name="Schmutz J."/>
            <person name="Larimer F."/>
            <person name="Land M."/>
            <person name="Hauser L."/>
            <person name="Kyrpides N."/>
            <person name="Mikhailova N."/>
            <person name="Nelson K."/>
            <person name="Gogarten J.P."/>
            <person name="Noll K."/>
            <person name="Richardson P."/>
        </authorList>
    </citation>
    <scope>NUCLEOTIDE SEQUENCE [LARGE SCALE GENOMIC DNA]</scope>
    <source>
        <strain evidence="5">ATCC BAA-301 / DSM 14385 / NBRC 107922 / TMO</strain>
    </source>
</reference>